<dbReference type="PANTHER" id="PTHR47966">
    <property type="entry name" value="BETA-SITE APP-CLEAVING ENZYME, ISOFORM A-RELATED"/>
    <property type="match status" value="1"/>
</dbReference>
<dbReference type="GeneTree" id="ENSGT00940000153747"/>
<organism evidence="9 10">
    <name type="scientific">Bos mutus grunniens</name>
    <name type="common">Wild yak</name>
    <name type="synonym">Bos grunniens</name>
    <dbReference type="NCBI Taxonomy" id="30521"/>
    <lineage>
        <taxon>Eukaryota</taxon>
        <taxon>Metazoa</taxon>
        <taxon>Chordata</taxon>
        <taxon>Craniata</taxon>
        <taxon>Vertebrata</taxon>
        <taxon>Euteleostomi</taxon>
        <taxon>Mammalia</taxon>
        <taxon>Eutheria</taxon>
        <taxon>Laurasiatheria</taxon>
        <taxon>Artiodactyla</taxon>
        <taxon>Ruminantia</taxon>
        <taxon>Pecora</taxon>
        <taxon>Bovidae</taxon>
        <taxon>Bovinae</taxon>
        <taxon>Bos</taxon>
    </lineage>
</organism>
<dbReference type="GO" id="GO:0004190">
    <property type="term" value="F:aspartic-type endopeptidase activity"/>
    <property type="evidence" value="ECO:0007669"/>
    <property type="project" value="UniProtKB-KW"/>
</dbReference>
<dbReference type="PROSITE" id="PS00141">
    <property type="entry name" value="ASP_PROTEASE"/>
    <property type="match status" value="1"/>
</dbReference>
<reference evidence="9" key="1">
    <citation type="submission" date="2019-05" db="EMBL/GenBank/DDBJ databases">
        <authorList>
            <person name="Zhang S."/>
            <person name="Liu J."/>
        </authorList>
    </citation>
    <scope>NUCLEOTIDE SEQUENCE [LARGE SCALE GENOMIC DNA]</scope>
</reference>
<evidence type="ECO:0000256" key="4">
    <source>
        <dbReference type="ARBA" id="ARBA00022729"/>
    </source>
</evidence>
<feature type="disulfide bond" evidence="6">
    <location>
        <begin position="253"/>
        <end position="257"/>
    </location>
</feature>
<dbReference type="SUPFAM" id="SSF50630">
    <property type="entry name" value="Acid proteases"/>
    <property type="match status" value="1"/>
</dbReference>
<keyword evidence="10" id="KW-1185">Reference proteome</keyword>
<comment type="similarity">
    <text evidence="2 7">Belongs to the peptidase A1 family.</text>
</comment>
<dbReference type="InterPro" id="IPR012848">
    <property type="entry name" value="Aspartic_peptidase_N"/>
</dbReference>
<dbReference type="PANTHER" id="PTHR47966:SF49">
    <property type="entry name" value="PEPSIN A-5"/>
    <property type="match status" value="1"/>
</dbReference>
<dbReference type="Gene3D" id="2.40.70.10">
    <property type="entry name" value="Acid Proteases"/>
    <property type="match status" value="2"/>
</dbReference>
<dbReference type="Gene3D" id="6.10.140.60">
    <property type="match status" value="1"/>
</dbReference>
<comment type="subcellular location">
    <subcellularLocation>
        <location evidence="1">Secreted</location>
        <location evidence="1">Extracellular space</location>
    </subcellularLocation>
</comment>
<dbReference type="Proteomes" id="UP000694520">
    <property type="component" value="Chromosome 29"/>
</dbReference>
<evidence type="ECO:0000256" key="7">
    <source>
        <dbReference type="RuleBase" id="RU000454"/>
    </source>
</evidence>
<reference evidence="9" key="3">
    <citation type="submission" date="2025-09" db="UniProtKB">
        <authorList>
            <consortium name="Ensembl"/>
        </authorList>
    </citation>
    <scope>IDENTIFICATION</scope>
</reference>
<dbReference type="PRINTS" id="PR00792">
    <property type="entry name" value="PEPSIN"/>
</dbReference>
<dbReference type="GO" id="GO:0005576">
    <property type="term" value="C:extracellular region"/>
    <property type="evidence" value="ECO:0007669"/>
    <property type="project" value="UniProtKB-SubCell"/>
</dbReference>
<feature type="domain" description="Peptidase A1" evidence="8">
    <location>
        <begin position="68"/>
        <end position="369"/>
    </location>
</feature>
<dbReference type="InterPro" id="IPR001969">
    <property type="entry name" value="Aspartic_peptidase_AS"/>
</dbReference>
<dbReference type="Pfam" id="PF07966">
    <property type="entry name" value="A1_Propeptide"/>
    <property type="match status" value="1"/>
</dbReference>
<dbReference type="InterPro" id="IPR021109">
    <property type="entry name" value="Peptidase_aspartic_dom_sf"/>
</dbReference>
<dbReference type="PROSITE" id="PS51767">
    <property type="entry name" value="PEPTIDASE_A1"/>
    <property type="match status" value="1"/>
</dbReference>
<keyword evidence="3" id="KW-0964">Secreted</keyword>
<dbReference type="InterPro" id="IPR001461">
    <property type="entry name" value="Aspartic_peptidase_A1"/>
</dbReference>
<evidence type="ECO:0000256" key="6">
    <source>
        <dbReference type="PIRSR" id="PIRSR601461-2"/>
    </source>
</evidence>
<protein>
    <recommendedName>
        <fullName evidence="8">Peptidase A1 domain-containing protein</fullName>
    </recommendedName>
</protein>
<evidence type="ECO:0000256" key="2">
    <source>
        <dbReference type="ARBA" id="ARBA00007447"/>
    </source>
</evidence>
<keyword evidence="7" id="KW-0378">Hydrolase</keyword>
<dbReference type="Ensembl" id="ENSBGRT00000034278.1">
    <property type="protein sequence ID" value="ENSBGRP00000029598.1"/>
    <property type="gene ID" value="ENSBGRG00000018488.1"/>
</dbReference>
<evidence type="ECO:0000313" key="9">
    <source>
        <dbReference type="Ensembl" id="ENSBGRP00000029598.1"/>
    </source>
</evidence>
<keyword evidence="7" id="KW-0645">Protease</keyword>
<keyword evidence="5 6" id="KW-1015">Disulfide bond</keyword>
<keyword evidence="7" id="KW-0064">Aspartyl protease</keyword>
<keyword evidence="4" id="KW-0732">Signal</keyword>
<accession>A0A8C0AF99</accession>
<feature type="disulfide bond" evidence="6">
    <location>
        <begin position="295"/>
        <end position="329"/>
    </location>
</feature>
<evidence type="ECO:0000259" key="8">
    <source>
        <dbReference type="PROSITE" id="PS51767"/>
    </source>
</evidence>
<dbReference type="InterPro" id="IPR033121">
    <property type="entry name" value="PEPTIDASE_A1"/>
</dbReference>
<dbReference type="FunFam" id="2.40.70.10:FF:000006">
    <property type="entry name" value="Cathepsin E"/>
    <property type="match status" value="1"/>
</dbReference>
<reference evidence="9" key="2">
    <citation type="submission" date="2025-08" db="UniProtKB">
        <authorList>
            <consortium name="Ensembl"/>
        </authorList>
    </citation>
    <scope>IDENTIFICATION</scope>
</reference>
<proteinExistence type="inferred from homology"/>
<dbReference type="Pfam" id="PF00026">
    <property type="entry name" value="Asp"/>
    <property type="match status" value="1"/>
</dbReference>
<evidence type="ECO:0000256" key="1">
    <source>
        <dbReference type="ARBA" id="ARBA00004239"/>
    </source>
</evidence>
<evidence type="ECO:0000313" key="10">
    <source>
        <dbReference type="Proteomes" id="UP000694520"/>
    </source>
</evidence>
<dbReference type="GO" id="GO:0006508">
    <property type="term" value="P:proteolysis"/>
    <property type="evidence" value="ECO:0007669"/>
    <property type="project" value="UniProtKB-KW"/>
</dbReference>
<sequence length="372" mass="41906">MSASLYHYHLSLHLLEGSEIPLTKVKTMRNTLSEKNMLNNLLKEHAYRLSQICSRGLNITIHPLRNIMDVSVLRGCCTTEFQVIFDTGSSDLWVHPYLDHHSLGCCPASNLATQVRFRHYKSSTFWPTQKTFSIAYGSGNMKDFLLRTLFGTEQPFCLSMAENGFQGIPFAGVLGLNCPNISFIGAIPIFDKLKNQGAISEPVFAFYLSNVVMFGRVDKAYYQGMLNWVPLIQVGDWHVHMDCISMKRKVIACSGGCKPLVDTRTSLILGPRRLVNNIQKLIGATPQGSEHYISCFAVNTLPSTIFTINGIKYPVLARAYILKDSRGHCYTTFKENTVRTSRETWMLGDVFLRQYFSVYDQGNDRIGLAQAV</sequence>
<name>A0A8C0AF99_BOSMU</name>
<evidence type="ECO:0000256" key="3">
    <source>
        <dbReference type="ARBA" id="ARBA00022525"/>
    </source>
</evidence>
<evidence type="ECO:0000256" key="5">
    <source>
        <dbReference type="ARBA" id="ARBA00023157"/>
    </source>
</evidence>
<dbReference type="AlphaFoldDB" id="A0A8C0AF99"/>